<organism evidence="2 3">
    <name type="scientific">Neurospora hispaniola</name>
    <dbReference type="NCBI Taxonomy" id="588809"/>
    <lineage>
        <taxon>Eukaryota</taxon>
        <taxon>Fungi</taxon>
        <taxon>Dikarya</taxon>
        <taxon>Ascomycota</taxon>
        <taxon>Pezizomycotina</taxon>
        <taxon>Sordariomycetes</taxon>
        <taxon>Sordariomycetidae</taxon>
        <taxon>Sordariales</taxon>
        <taxon>Sordariaceae</taxon>
        <taxon>Neurospora</taxon>
    </lineage>
</organism>
<dbReference type="RefSeq" id="XP_062697002.1">
    <property type="nucleotide sequence ID" value="XM_062832757.1"/>
</dbReference>
<comment type="caution">
    <text evidence="2">The sequence shown here is derived from an EMBL/GenBank/DDBJ whole genome shotgun (WGS) entry which is preliminary data.</text>
</comment>
<gene>
    <name evidence="2" type="ORF">B0T23DRAFT_16296</name>
</gene>
<reference evidence="2 3" key="1">
    <citation type="journal article" date="2023" name="Mol. Phylogenet. Evol.">
        <title>Genome-scale phylogeny and comparative genomics of the fungal order Sordariales.</title>
        <authorList>
            <person name="Hensen N."/>
            <person name="Bonometti L."/>
            <person name="Westerberg I."/>
            <person name="Brannstrom I.O."/>
            <person name="Guillou S."/>
            <person name="Cros-Aarteil S."/>
            <person name="Calhoun S."/>
            <person name="Haridas S."/>
            <person name="Kuo A."/>
            <person name="Mondo S."/>
            <person name="Pangilinan J."/>
            <person name="Riley R."/>
            <person name="LaButti K."/>
            <person name="Andreopoulos B."/>
            <person name="Lipzen A."/>
            <person name="Chen C."/>
            <person name="Yan M."/>
            <person name="Daum C."/>
            <person name="Ng V."/>
            <person name="Clum A."/>
            <person name="Steindorff A."/>
            <person name="Ohm R.A."/>
            <person name="Martin F."/>
            <person name="Silar P."/>
            <person name="Natvig D.O."/>
            <person name="Lalanne C."/>
            <person name="Gautier V."/>
            <person name="Ament-Velasquez S.L."/>
            <person name="Kruys A."/>
            <person name="Hutchinson M.I."/>
            <person name="Powell A.J."/>
            <person name="Barry K."/>
            <person name="Miller A.N."/>
            <person name="Grigoriev I.V."/>
            <person name="Debuchy R."/>
            <person name="Gladieux P."/>
            <person name="Hiltunen Thoren M."/>
            <person name="Johannesson H."/>
        </authorList>
    </citation>
    <scope>NUCLEOTIDE SEQUENCE [LARGE SCALE GENOMIC DNA]</scope>
    <source>
        <strain evidence="2 3">FGSC 10403</strain>
    </source>
</reference>
<dbReference type="GeneID" id="87870379"/>
<dbReference type="AlphaFoldDB" id="A0AAJ0IFN1"/>
<sequence length="145" mass="16686">MPNAKHLERSANNPNPDLLPVWSRITPFRFVYTKESDSQRGIFDAMDDTVPRKLCFGRLRRGLPYNGLGLRFDRVYARLARGLHSSVLFDDVFFLFSSFFIGFLSDTPVDQDRNPHFHLYATGISGYQLVLCLSFTLSITMTRND</sequence>
<keyword evidence="1" id="KW-1133">Transmembrane helix</keyword>
<name>A0AAJ0IFN1_9PEZI</name>
<proteinExistence type="predicted"/>
<keyword evidence="3" id="KW-1185">Reference proteome</keyword>
<keyword evidence="1" id="KW-0472">Membrane</keyword>
<feature type="transmembrane region" description="Helical" evidence="1">
    <location>
        <begin position="87"/>
        <end position="105"/>
    </location>
</feature>
<dbReference type="EMBL" id="JAULSX010000001">
    <property type="protein sequence ID" value="KAK3499369.1"/>
    <property type="molecule type" value="Genomic_DNA"/>
</dbReference>
<feature type="transmembrane region" description="Helical" evidence="1">
    <location>
        <begin position="117"/>
        <end position="139"/>
    </location>
</feature>
<evidence type="ECO:0000313" key="3">
    <source>
        <dbReference type="Proteomes" id="UP001285908"/>
    </source>
</evidence>
<accession>A0AAJ0IFN1</accession>
<keyword evidence="1" id="KW-0812">Transmembrane</keyword>
<evidence type="ECO:0000256" key="1">
    <source>
        <dbReference type="SAM" id="Phobius"/>
    </source>
</evidence>
<evidence type="ECO:0000313" key="2">
    <source>
        <dbReference type="EMBL" id="KAK3499369.1"/>
    </source>
</evidence>
<dbReference type="Proteomes" id="UP001285908">
    <property type="component" value="Unassembled WGS sequence"/>
</dbReference>
<protein>
    <submittedName>
        <fullName evidence="2">Uncharacterized protein</fullName>
    </submittedName>
</protein>